<evidence type="ECO:0008006" key="10">
    <source>
        <dbReference type="Google" id="ProtNLM"/>
    </source>
</evidence>
<name>A0A1Z8JNY6_PICKU</name>
<dbReference type="InterPro" id="IPR036188">
    <property type="entry name" value="FAD/NAD-bd_sf"/>
</dbReference>
<dbReference type="InterPro" id="IPR020946">
    <property type="entry name" value="Flavin_mOase-like"/>
</dbReference>
<accession>A0A1Z8JNY6</accession>
<evidence type="ECO:0000313" key="6">
    <source>
        <dbReference type="EMBL" id="AWU77352.1"/>
    </source>
</evidence>
<evidence type="ECO:0000256" key="2">
    <source>
        <dbReference type="ARBA" id="ARBA00022630"/>
    </source>
</evidence>
<reference evidence="6 9" key="2">
    <citation type="submission" date="2018-06" db="EMBL/GenBank/DDBJ databases">
        <title>Population genomics shows no distinction between pathogenic Candida krusei and environmental Pichia kudriavzevii: One species, four names.</title>
        <authorList>
            <person name="Douglass A.P."/>
            <person name="Offei B."/>
            <person name="Braun-Galleani S."/>
            <person name="Coughlan A.Y."/>
            <person name="Martos A."/>
            <person name="Ortiz-Merino R.A."/>
            <person name="Byrne K.P."/>
            <person name="Wolfe K.H."/>
        </authorList>
    </citation>
    <scope>NUCLEOTIDE SEQUENCE [LARGE SCALE GENOMIC DNA]</scope>
    <source>
        <strain evidence="6 9">CBS573</strain>
    </source>
</reference>
<dbReference type="OrthoDB" id="66881at2759"/>
<dbReference type="AlphaFoldDB" id="A0A1Z8JNY6"/>
<evidence type="ECO:0000256" key="1">
    <source>
        <dbReference type="ARBA" id="ARBA00009183"/>
    </source>
</evidence>
<dbReference type="RefSeq" id="XP_029322829.1">
    <property type="nucleotide sequence ID" value="XM_029466969.1"/>
</dbReference>
<dbReference type="KEGG" id="pkz:C5L36_0D00900"/>
<reference evidence="7 8" key="1">
    <citation type="submission" date="2017-05" db="EMBL/GenBank/DDBJ databases">
        <title>The Genome Sequence of Candida krusei Ckrusei653.</title>
        <authorList>
            <person name="Cuomo C."/>
            <person name="Forche A."/>
            <person name="Young S."/>
            <person name="Abouelleil A."/>
            <person name="Cao P."/>
            <person name="Chapman S."/>
            <person name="Cusick C."/>
            <person name="Shea T."/>
            <person name="Nusbaum C."/>
            <person name="Birren B."/>
        </authorList>
    </citation>
    <scope>NUCLEOTIDE SEQUENCE [LARGE SCALE GENOMIC DNA]</scope>
    <source>
        <strain evidence="7 8">Ckrusei653</strain>
    </source>
</reference>
<keyword evidence="2" id="KW-0285">Flavoprotein</keyword>
<proteinExistence type="inferred from homology"/>
<dbReference type="Proteomes" id="UP000249293">
    <property type="component" value="Chromosome 4"/>
</dbReference>
<dbReference type="InterPro" id="IPR000960">
    <property type="entry name" value="Flavin_mOase"/>
</dbReference>
<comment type="similarity">
    <text evidence="1">Belongs to the FMO family.</text>
</comment>
<evidence type="ECO:0000313" key="8">
    <source>
        <dbReference type="Proteomes" id="UP000195871"/>
    </source>
</evidence>
<gene>
    <name evidence="6" type="ORF">C5L36_0D00900</name>
    <name evidence="7" type="ORF">CAS74_002051</name>
</gene>
<evidence type="ECO:0000256" key="4">
    <source>
        <dbReference type="ARBA" id="ARBA00022857"/>
    </source>
</evidence>
<keyword evidence="3" id="KW-0274">FAD</keyword>
<evidence type="ECO:0000313" key="9">
    <source>
        <dbReference type="Proteomes" id="UP000249293"/>
    </source>
</evidence>
<dbReference type="GO" id="GO:0050661">
    <property type="term" value="F:NADP binding"/>
    <property type="evidence" value="ECO:0007669"/>
    <property type="project" value="InterPro"/>
</dbReference>
<dbReference type="Gene3D" id="3.50.50.60">
    <property type="entry name" value="FAD/NAD(P)-binding domain"/>
    <property type="match status" value="2"/>
</dbReference>
<evidence type="ECO:0000256" key="5">
    <source>
        <dbReference type="ARBA" id="ARBA00023002"/>
    </source>
</evidence>
<dbReference type="VEuPathDB" id="FungiDB:C5L36_0D00900"/>
<protein>
    <recommendedName>
        <fullName evidence="10">Thiol-specific monooxygenase</fullName>
    </recommendedName>
</protein>
<evidence type="ECO:0000313" key="7">
    <source>
        <dbReference type="EMBL" id="OUT22335.1"/>
    </source>
</evidence>
<dbReference type="GeneID" id="40385181"/>
<dbReference type="InterPro" id="IPR050346">
    <property type="entry name" value="FMO-like"/>
</dbReference>
<dbReference type="GO" id="GO:0050660">
    <property type="term" value="F:flavin adenine dinucleotide binding"/>
    <property type="evidence" value="ECO:0007669"/>
    <property type="project" value="InterPro"/>
</dbReference>
<dbReference type="PIRSF" id="PIRSF000332">
    <property type="entry name" value="FMO"/>
    <property type="match status" value="1"/>
</dbReference>
<dbReference type="Proteomes" id="UP000195871">
    <property type="component" value="Unassembled WGS sequence"/>
</dbReference>
<keyword evidence="5" id="KW-0560">Oxidoreductase</keyword>
<dbReference type="EMBL" id="NHMM01000003">
    <property type="protein sequence ID" value="OUT22335.1"/>
    <property type="molecule type" value="Genomic_DNA"/>
</dbReference>
<sequence length="518" mass="59160">MNINKIAIIGGGPSGLVTLNELLHTSKDGTSTIQSFEVEKNRISDDPAFEKIVVFEQGQDIGGVWKYSEERDPSFPKCDPNNYHRPEFVSPAFECPPSEELKCTSREKPFCRDISSQSSTWTKSGIYKHLFTNVPNNLMRFSSGLDIEIPGTASHENPYYPFVTHQQVLQYLEEYTRVNNLREYIRFNSTVVKLHKVDGKWRVTVLNKGDESSKDKWYIEDFDAVVLATGRFNIPFVPYVEGMCEYNESHPTVISHTKAYREVEEYRGKKVLVVGSSISAIDLLQYLIPAAREVWVASDRKVESGGHVKEGQWIHDILSDENAKFHRCRRIQRIHTDGGVEFTDGSIQYDFEKILFATGYHLSYPFLDVPENAGKEYIRILSGKHGSENHAQTKSDGLFMHTFSVVDPTLAFVGIAHNPLIFLTSEANAMAISGVWSGSRELPPVAEQVDWCAEKLDLERVGLQMIDENDLKDFIDEIYSYAPKDRVSFSYLIKEDEVERSRHVLKDLFYDYTEGRRC</sequence>
<dbReference type="PANTHER" id="PTHR23023">
    <property type="entry name" value="DIMETHYLANILINE MONOOXYGENASE"/>
    <property type="match status" value="1"/>
</dbReference>
<dbReference type="GO" id="GO:0004499">
    <property type="term" value="F:N,N-dimethylaniline monooxygenase activity"/>
    <property type="evidence" value="ECO:0007669"/>
    <property type="project" value="InterPro"/>
</dbReference>
<dbReference type="SUPFAM" id="SSF51905">
    <property type="entry name" value="FAD/NAD(P)-binding domain"/>
    <property type="match status" value="2"/>
</dbReference>
<dbReference type="EMBL" id="CP028776">
    <property type="protein sequence ID" value="AWU77352.1"/>
    <property type="molecule type" value="Genomic_DNA"/>
</dbReference>
<dbReference type="Pfam" id="PF00743">
    <property type="entry name" value="FMO-like"/>
    <property type="match status" value="1"/>
</dbReference>
<evidence type="ECO:0000256" key="3">
    <source>
        <dbReference type="ARBA" id="ARBA00022827"/>
    </source>
</evidence>
<keyword evidence="9" id="KW-1185">Reference proteome</keyword>
<organism evidence="7 8">
    <name type="scientific">Pichia kudriavzevii</name>
    <name type="common">Yeast</name>
    <name type="synonym">Issatchenkia orientalis</name>
    <dbReference type="NCBI Taxonomy" id="4909"/>
    <lineage>
        <taxon>Eukaryota</taxon>
        <taxon>Fungi</taxon>
        <taxon>Dikarya</taxon>
        <taxon>Ascomycota</taxon>
        <taxon>Saccharomycotina</taxon>
        <taxon>Pichiomycetes</taxon>
        <taxon>Pichiales</taxon>
        <taxon>Pichiaceae</taxon>
        <taxon>Pichia</taxon>
    </lineage>
</organism>
<keyword evidence="4" id="KW-0521">NADP</keyword>